<dbReference type="EMBL" id="PSQE01000004">
    <property type="protein sequence ID" value="RHN58492.1"/>
    <property type="molecule type" value="Genomic_DNA"/>
</dbReference>
<dbReference type="Pfam" id="PF24750">
    <property type="entry name" value="b-prop_At3g26010-like"/>
    <property type="match status" value="1"/>
</dbReference>
<gene>
    <name evidence="3" type="ORF">MtrunA17_Chr4g0003021</name>
</gene>
<dbReference type="InterPro" id="IPR055290">
    <property type="entry name" value="At3g26010-like"/>
</dbReference>
<dbReference type="Pfam" id="PF12937">
    <property type="entry name" value="F-box-like"/>
    <property type="match status" value="1"/>
</dbReference>
<accession>A0A396HYU0</accession>
<dbReference type="PANTHER" id="PTHR35546:SF25">
    <property type="entry name" value="F-BOX DOMAIN-CONTAINING PROTEIN"/>
    <property type="match status" value="1"/>
</dbReference>
<reference evidence="3" key="1">
    <citation type="journal article" date="2018" name="Nat. Plants">
        <title>Whole-genome landscape of Medicago truncatula symbiotic genes.</title>
        <authorList>
            <person name="Pecrix Y."/>
            <person name="Gamas P."/>
            <person name="Carrere S."/>
        </authorList>
    </citation>
    <scope>NUCLEOTIDE SEQUENCE</scope>
    <source>
        <tissue evidence="3">Leaves</tissue>
    </source>
</reference>
<feature type="domain" description="F-box" evidence="1">
    <location>
        <begin position="10"/>
        <end position="46"/>
    </location>
</feature>
<dbReference type="Gramene" id="rna20411">
    <property type="protein sequence ID" value="RHN58492.1"/>
    <property type="gene ID" value="gene20411"/>
</dbReference>
<dbReference type="InterPro" id="IPR036047">
    <property type="entry name" value="F-box-like_dom_sf"/>
</dbReference>
<evidence type="ECO:0000259" key="1">
    <source>
        <dbReference type="Pfam" id="PF12937"/>
    </source>
</evidence>
<dbReference type="InterPro" id="IPR056592">
    <property type="entry name" value="Beta-prop_At3g26010-like"/>
</dbReference>
<dbReference type="InterPro" id="IPR001810">
    <property type="entry name" value="F-box_dom"/>
</dbReference>
<dbReference type="OrthoDB" id="605328at2759"/>
<protein>
    <submittedName>
        <fullName evidence="3">Putative F-box domain-containing protein</fullName>
    </submittedName>
</protein>
<comment type="caution">
    <text evidence="3">The sequence shown here is derived from an EMBL/GenBank/DDBJ whole genome shotgun (WGS) entry which is preliminary data.</text>
</comment>
<evidence type="ECO:0000313" key="3">
    <source>
        <dbReference type="EMBL" id="RHN58492.1"/>
    </source>
</evidence>
<proteinExistence type="predicted"/>
<dbReference type="PANTHER" id="PTHR35546">
    <property type="entry name" value="F-BOX PROTEIN INTERACTION DOMAIN PROTEIN-RELATED"/>
    <property type="match status" value="1"/>
</dbReference>
<dbReference type="SUPFAM" id="SSF81383">
    <property type="entry name" value="F-box domain"/>
    <property type="match status" value="1"/>
</dbReference>
<organism evidence="3">
    <name type="scientific">Medicago truncatula</name>
    <name type="common">Barrel medic</name>
    <name type="synonym">Medicago tribuloides</name>
    <dbReference type="NCBI Taxonomy" id="3880"/>
    <lineage>
        <taxon>Eukaryota</taxon>
        <taxon>Viridiplantae</taxon>
        <taxon>Streptophyta</taxon>
        <taxon>Embryophyta</taxon>
        <taxon>Tracheophyta</taxon>
        <taxon>Spermatophyta</taxon>
        <taxon>Magnoliopsida</taxon>
        <taxon>eudicotyledons</taxon>
        <taxon>Gunneridae</taxon>
        <taxon>Pentapetalae</taxon>
        <taxon>rosids</taxon>
        <taxon>fabids</taxon>
        <taxon>Fabales</taxon>
        <taxon>Fabaceae</taxon>
        <taxon>Papilionoideae</taxon>
        <taxon>50 kb inversion clade</taxon>
        <taxon>NPAAA clade</taxon>
        <taxon>Hologalegina</taxon>
        <taxon>IRL clade</taxon>
        <taxon>Trifolieae</taxon>
        <taxon>Medicago</taxon>
    </lineage>
</organism>
<dbReference type="AlphaFoldDB" id="A0A396HYU0"/>
<sequence length="381" mass="43999">MGIRKPKSLFNHLPTELQTKIFGGLSMKDQSKAMCVSHSWRNRILTTTLPKEYPLQPLVFPHLSPHPFYGLQQFFNWCSLVMCCNVSSRNIIDTCNGLFLFCHKDGQARNIVRGVYHYYVMNPIRKQCVAILKPSGQFFGGNSYAALVYDPSESWFFKIVHFQDHGHINIFSSMTGLWTTLTINFLQYINESYWVRKSVYLKGSIYRLSCSGQYLLKIKVDPQENASNQAEIITLHPDCVFDNCQREINLKDGKILLVSFRGVNFVCFELVECVTMGVSSYTWHTIHRKVNRKLLILNTNGDLLSFNSYGGVAFFKFRNLLYFYYYEFNGNGTNFGMVSYDPSVYDYIINCGHLLLKCLAPFACCLDKENPRLIQRLFVPC</sequence>
<evidence type="ECO:0000259" key="2">
    <source>
        <dbReference type="Pfam" id="PF24750"/>
    </source>
</evidence>
<feature type="domain" description="F-box protein At3g26010-like beta-propeller" evidence="2">
    <location>
        <begin position="91"/>
        <end position="211"/>
    </location>
</feature>
<dbReference type="Proteomes" id="UP000265566">
    <property type="component" value="Chromosome 4"/>
</dbReference>
<name>A0A396HYU0_MEDTR</name>